<dbReference type="EMBL" id="JBHMBW010000019">
    <property type="protein sequence ID" value="MFB9625797.1"/>
    <property type="molecule type" value="Genomic_DNA"/>
</dbReference>
<organism evidence="2 3">
    <name type="scientific">Nonomuraea helvata</name>
    <dbReference type="NCBI Taxonomy" id="37484"/>
    <lineage>
        <taxon>Bacteria</taxon>
        <taxon>Bacillati</taxon>
        <taxon>Actinomycetota</taxon>
        <taxon>Actinomycetes</taxon>
        <taxon>Streptosporangiales</taxon>
        <taxon>Streptosporangiaceae</taxon>
        <taxon>Nonomuraea</taxon>
    </lineage>
</organism>
<dbReference type="Gene3D" id="3.40.50.1820">
    <property type="entry name" value="alpha/beta hydrolase"/>
    <property type="match status" value="1"/>
</dbReference>
<gene>
    <name evidence="2" type="ORF">ACFFSA_22160</name>
</gene>
<dbReference type="InterPro" id="IPR050266">
    <property type="entry name" value="AB_hydrolase_sf"/>
</dbReference>
<keyword evidence="2" id="KW-0378">Hydrolase</keyword>
<evidence type="ECO:0000313" key="2">
    <source>
        <dbReference type="EMBL" id="MFB9625797.1"/>
    </source>
</evidence>
<keyword evidence="3" id="KW-1185">Reference proteome</keyword>
<dbReference type="PANTHER" id="PTHR43798">
    <property type="entry name" value="MONOACYLGLYCEROL LIPASE"/>
    <property type="match status" value="1"/>
</dbReference>
<proteinExistence type="predicted"/>
<dbReference type="RefSeq" id="WP_344984346.1">
    <property type="nucleotide sequence ID" value="NZ_BAAAXV010000001.1"/>
</dbReference>
<reference evidence="2 3" key="1">
    <citation type="submission" date="2024-09" db="EMBL/GenBank/DDBJ databases">
        <authorList>
            <person name="Sun Q."/>
            <person name="Mori K."/>
        </authorList>
    </citation>
    <scope>NUCLEOTIDE SEQUENCE [LARGE SCALE GENOMIC DNA]</scope>
    <source>
        <strain evidence="2 3">JCM 3143</strain>
    </source>
</reference>
<accession>A0ABV5S2A2</accession>
<dbReference type="SUPFAM" id="SSF53474">
    <property type="entry name" value="alpha/beta-Hydrolases"/>
    <property type="match status" value="1"/>
</dbReference>
<name>A0ABV5S2A2_9ACTN</name>
<comment type="caution">
    <text evidence="2">The sequence shown here is derived from an EMBL/GenBank/DDBJ whole genome shotgun (WGS) entry which is preliminary data.</text>
</comment>
<feature type="domain" description="AB hydrolase-1" evidence="1">
    <location>
        <begin position="55"/>
        <end position="274"/>
    </location>
</feature>
<dbReference type="Pfam" id="PF12697">
    <property type="entry name" value="Abhydrolase_6"/>
    <property type="match status" value="1"/>
</dbReference>
<dbReference type="InterPro" id="IPR029058">
    <property type="entry name" value="AB_hydrolase_fold"/>
</dbReference>
<dbReference type="GO" id="GO:0016787">
    <property type="term" value="F:hydrolase activity"/>
    <property type="evidence" value="ECO:0007669"/>
    <property type="project" value="UniProtKB-KW"/>
</dbReference>
<protein>
    <submittedName>
        <fullName evidence="2">Alpha/beta fold hydrolase</fullName>
    </submittedName>
</protein>
<sequence length="290" mass="31559">MAEAAQAAADHGLAPEDLRLENDYAGPRDLRVETVVSADGTRIAFEKSGSGPPVVVIGGGLNDKAMFAPFAHILSGHFTVYNTDRRGHGDSDYGDPETYTIEREVEDLAAVIDHIGEPPALFANCTGGMVAIHAAAMGLPLAKLGLYEPPYDAPRATDEQLAILKRLVAEGRREEAVIHFGMSIVGFITEETLEKVRHHPAWQAFLSMAPSAVYDTIISRQQNAIPFELLPRVTTPTLLVSGRKSVPAIQEACVTLSEELPDARLIRLPDEGHLYDQKKVAPLMVEFFRP</sequence>
<evidence type="ECO:0000259" key="1">
    <source>
        <dbReference type="Pfam" id="PF12697"/>
    </source>
</evidence>
<dbReference type="Proteomes" id="UP001589532">
    <property type="component" value="Unassembled WGS sequence"/>
</dbReference>
<evidence type="ECO:0000313" key="3">
    <source>
        <dbReference type="Proteomes" id="UP001589532"/>
    </source>
</evidence>
<dbReference type="InterPro" id="IPR000073">
    <property type="entry name" value="AB_hydrolase_1"/>
</dbReference>